<dbReference type="RefSeq" id="XP_015180774.1">
    <property type="nucleotide sequence ID" value="XM_015325288.1"/>
</dbReference>
<feature type="compositionally biased region" description="Basic residues" evidence="1">
    <location>
        <begin position="122"/>
        <end position="135"/>
    </location>
</feature>
<organism evidence="2 3">
    <name type="scientific">Polistes dominula</name>
    <name type="common">European paper wasp</name>
    <name type="synonym">Vespa dominula</name>
    <dbReference type="NCBI Taxonomy" id="743375"/>
    <lineage>
        <taxon>Eukaryota</taxon>
        <taxon>Metazoa</taxon>
        <taxon>Ecdysozoa</taxon>
        <taxon>Arthropoda</taxon>
        <taxon>Hexapoda</taxon>
        <taxon>Insecta</taxon>
        <taxon>Pterygota</taxon>
        <taxon>Neoptera</taxon>
        <taxon>Endopterygota</taxon>
        <taxon>Hymenoptera</taxon>
        <taxon>Apocrita</taxon>
        <taxon>Aculeata</taxon>
        <taxon>Vespoidea</taxon>
        <taxon>Vespidae</taxon>
        <taxon>Polistinae</taxon>
        <taxon>Polistini</taxon>
        <taxon>Polistes</taxon>
    </lineage>
</organism>
<evidence type="ECO:0000313" key="2">
    <source>
        <dbReference type="Proteomes" id="UP000694924"/>
    </source>
</evidence>
<proteinExistence type="predicted"/>
<evidence type="ECO:0000313" key="3">
    <source>
        <dbReference type="RefSeq" id="XP_015180774.1"/>
    </source>
</evidence>
<name>A0ABM1IKN7_POLDO</name>
<dbReference type="GeneID" id="107068649"/>
<feature type="compositionally biased region" description="Low complexity" evidence="1">
    <location>
        <begin position="136"/>
        <end position="147"/>
    </location>
</feature>
<feature type="region of interest" description="Disordered" evidence="1">
    <location>
        <begin position="122"/>
        <end position="147"/>
    </location>
</feature>
<reference evidence="3" key="1">
    <citation type="submission" date="2025-08" db="UniProtKB">
        <authorList>
            <consortium name="RefSeq"/>
        </authorList>
    </citation>
    <scope>IDENTIFICATION</scope>
    <source>
        <tissue evidence="3">Whole body</tissue>
    </source>
</reference>
<evidence type="ECO:0000256" key="1">
    <source>
        <dbReference type="SAM" id="MobiDB-lite"/>
    </source>
</evidence>
<gene>
    <name evidence="3" type="primary">LOC107068649</name>
</gene>
<accession>A0ABM1IKN7</accession>
<keyword evidence="2" id="KW-1185">Reference proteome</keyword>
<protein>
    <submittedName>
        <fullName evidence="3">Sex-determining region Y protein-like</fullName>
    </submittedName>
</protein>
<sequence>MLARDLEWRNYNIFRGEVRLPVRGSSEENSRSFIDTYQIYYHHHHYHHYHHHYHHPHHQQYNHHNNQERQLSSNRQIAYRFLPLLQLKPNFVVSYVLCWRLPVNGIYQIDFLLHHQHHQHHYHYHHHHHHHHQHRQQQQYQQKHQQCHQYQQRYQQQLLSRESEFLRYNRQRCRRYFEGTNTTRTTTPRIRANSSALQHLQGYRLSLRYNANSDRLGMEK</sequence>
<dbReference type="Proteomes" id="UP000694924">
    <property type="component" value="Unplaced"/>
</dbReference>
<feature type="non-terminal residue" evidence="3">
    <location>
        <position position="220"/>
    </location>
</feature>